<evidence type="ECO:0000313" key="9">
    <source>
        <dbReference type="Proteomes" id="UP000077384"/>
    </source>
</evidence>
<feature type="transmembrane region" description="Helical" evidence="4">
    <location>
        <begin position="12"/>
        <end position="31"/>
    </location>
</feature>
<evidence type="ECO:0000313" key="7">
    <source>
        <dbReference type="EMBL" id="OAA94622.1"/>
    </source>
</evidence>
<feature type="transmembrane region" description="Helical" evidence="4">
    <location>
        <begin position="180"/>
        <end position="203"/>
    </location>
</feature>
<dbReference type="PROSITE" id="PS51257">
    <property type="entry name" value="PROKAR_LIPOPROTEIN"/>
    <property type="match status" value="1"/>
</dbReference>
<dbReference type="InterPro" id="IPR004090">
    <property type="entry name" value="Chemotax_Me-accpt_rcpt"/>
</dbReference>
<keyword evidence="1 3" id="KW-0807">Transducer</keyword>
<evidence type="ECO:0000259" key="5">
    <source>
        <dbReference type="PROSITE" id="PS50111"/>
    </source>
</evidence>
<dbReference type="PANTHER" id="PTHR32089:SF112">
    <property type="entry name" value="LYSOZYME-LIKE PROTEIN-RELATED"/>
    <property type="match status" value="1"/>
</dbReference>
<feature type="domain" description="Methyl-accepting transducer" evidence="5">
    <location>
        <begin position="276"/>
        <end position="540"/>
    </location>
</feature>
<dbReference type="Gene3D" id="6.10.340.10">
    <property type="match status" value="1"/>
</dbReference>
<dbReference type="Gene3D" id="1.10.287.950">
    <property type="entry name" value="Methyl-accepting chemotaxis protein"/>
    <property type="match status" value="1"/>
</dbReference>
<proteinExistence type="inferred from homology"/>
<dbReference type="PRINTS" id="PR00260">
    <property type="entry name" value="CHEMTRNSDUCR"/>
</dbReference>
<dbReference type="GO" id="GO:0004888">
    <property type="term" value="F:transmembrane signaling receptor activity"/>
    <property type="evidence" value="ECO:0007669"/>
    <property type="project" value="InterPro"/>
</dbReference>
<evidence type="ECO:0000313" key="10">
    <source>
        <dbReference type="Proteomes" id="UP000093694"/>
    </source>
</evidence>
<dbReference type="Pfam" id="PF00015">
    <property type="entry name" value="MCPsignal"/>
    <property type="match status" value="1"/>
</dbReference>
<dbReference type="Proteomes" id="UP000077384">
    <property type="component" value="Unassembled WGS sequence"/>
</dbReference>
<dbReference type="Proteomes" id="UP000093694">
    <property type="component" value="Unassembled WGS sequence"/>
</dbReference>
<dbReference type="RefSeq" id="WP_063600071.1">
    <property type="nucleotide sequence ID" value="NZ_LITQ01000002.1"/>
</dbReference>
<reference evidence="8 10" key="2">
    <citation type="journal article" date="2016" name="Front. Microbiol.">
        <title>Industrial Acetogenic Biocatalysts: A Comparative Metabolic and Genomic Analysis.</title>
        <authorList>
            <person name="Bengelsdorf F."/>
            <person name="Poehlein A."/>
            <person name="Sonja S."/>
            <person name="Erz C."/>
            <person name="Hummel T."/>
            <person name="Hoffmeister S."/>
            <person name="Daniel R."/>
            <person name="Durre P."/>
        </authorList>
    </citation>
    <scope>NUCLEOTIDE SEQUENCE [LARGE SCALE GENOMIC DNA]</scope>
    <source>
        <strain evidence="8 10">PTA-10522</strain>
    </source>
</reference>
<evidence type="ECO:0000256" key="3">
    <source>
        <dbReference type="PROSITE-ProRule" id="PRU00284"/>
    </source>
</evidence>
<dbReference type="CDD" id="cd06225">
    <property type="entry name" value="HAMP"/>
    <property type="match status" value="1"/>
</dbReference>
<organism evidence="7 9">
    <name type="scientific">Clostridium coskatii</name>
    <dbReference type="NCBI Taxonomy" id="1705578"/>
    <lineage>
        <taxon>Bacteria</taxon>
        <taxon>Bacillati</taxon>
        <taxon>Bacillota</taxon>
        <taxon>Clostridia</taxon>
        <taxon>Eubacteriales</taxon>
        <taxon>Clostridiaceae</taxon>
        <taxon>Clostridium</taxon>
    </lineage>
</organism>
<keyword evidence="10" id="KW-1185">Reference proteome</keyword>
<keyword evidence="4" id="KW-0812">Transmembrane</keyword>
<dbReference type="AlphaFoldDB" id="A0A162LDV2"/>
<gene>
    <name evidence="7" type="primary">mcpA_2</name>
    <name evidence="8" type="ORF">CLCOS_25140</name>
    <name evidence="7" type="ORF">WX73_02334</name>
</gene>
<feature type="domain" description="HAMP" evidence="6">
    <location>
        <begin position="220"/>
        <end position="257"/>
    </location>
</feature>
<evidence type="ECO:0000313" key="8">
    <source>
        <dbReference type="EMBL" id="OBR93472.1"/>
    </source>
</evidence>
<protein>
    <submittedName>
        <fullName evidence="7">Methyl-accepting chemotaxis protein McpA</fullName>
    </submittedName>
</protein>
<name>A0A162LDV2_9CLOT</name>
<reference evidence="7 9" key="1">
    <citation type="journal article" date="2015" name="Biotechnol. Bioeng.">
        <title>Genome sequence and phenotypic characterization of Caulobacter segnis.</title>
        <authorList>
            <person name="Patel S."/>
            <person name="Fletcher B."/>
            <person name="Scott D.C."/>
            <person name="Ely B."/>
        </authorList>
    </citation>
    <scope>NUCLEOTIDE SEQUENCE [LARGE SCALE GENOMIC DNA]</scope>
    <source>
        <strain evidence="7 9">PS02</strain>
    </source>
</reference>
<dbReference type="InterPro" id="IPR003660">
    <property type="entry name" value="HAMP_dom"/>
</dbReference>
<dbReference type="PROSITE" id="PS50885">
    <property type="entry name" value="HAMP"/>
    <property type="match status" value="1"/>
</dbReference>
<comment type="similarity">
    <text evidence="2">Belongs to the methyl-accepting chemotaxis (MCP) protein family.</text>
</comment>
<dbReference type="EMBL" id="LITQ01000002">
    <property type="protein sequence ID" value="OAA94622.1"/>
    <property type="molecule type" value="Genomic_DNA"/>
</dbReference>
<evidence type="ECO:0000256" key="4">
    <source>
        <dbReference type="SAM" id="Phobius"/>
    </source>
</evidence>
<evidence type="ECO:0000256" key="1">
    <source>
        <dbReference type="ARBA" id="ARBA00023224"/>
    </source>
</evidence>
<accession>A0A162LDV2</accession>
<dbReference type="GO" id="GO:0016020">
    <property type="term" value="C:membrane"/>
    <property type="evidence" value="ECO:0007669"/>
    <property type="project" value="InterPro"/>
</dbReference>
<dbReference type="InterPro" id="IPR004089">
    <property type="entry name" value="MCPsignal_dom"/>
</dbReference>
<dbReference type="SUPFAM" id="SSF58104">
    <property type="entry name" value="Methyl-accepting chemotaxis protein (MCP) signaling domain"/>
    <property type="match status" value="1"/>
</dbReference>
<comment type="caution">
    <text evidence="7">The sequence shown here is derived from an EMBL/GenBank/DDBJ whole genome shotgun (WGS) entry which is preliminary data.</text>
</comment>
<evidence type="ECO:0000256" key="2">
    <source>
        <dbReference type="ARBA" id="ARBA00029447"/>
    </source>
</evidence>
<dbReference type="PROSITE" id="PS50111">
    <property type="entry name" value="CHEMOTAXIS_TRANSDUC_2"/>
    <property type="match status" value="1"/>
</dbReference>
<dbReference type="PATRIC" id="fig|1705578.3.peg.1656"/>
<evidence type="ECO:0000259" key="6">
    <source>
        <dbReference type="PROSITE" id="PS50885"/>
    </source>
</evidence>
<dbReference type="EMBL" id="LROR01000053">
    <property type="protein sequence ID" value="OBR93472.1"/>
    <property type="molecule type" value="Genomic_DNA"/>
</dbReference>
<dbReference type="PANTHER" id="PTHR32089">
    <property type="entry name" value="METHYL-ACCEPTING CHEMOTAXIS PROTEIN MCPB"/>
    <property type="match status" value="1"/>
</dbReference>
<keyword evidence="4" id="KW-1133">Transmembrane helix</keyword>
<keyword evidence="4" id="KW-0472">Membrane</keyword>
<dbReference type="GO" id="GO:0007165">
    <property type="term" value="P:signal transduction"/>
    <property type="evidence" value="ECO:0007669"/>
    <property type="project" value="UniProtKB-KW"/>
</dbReference>
<dbReference type="SMART" id="SM00283">
    <property type="entry name" value="MA"/>
    <property type="match status" value="1"/>
</dbReference>
<sequence>MSKLGTKILRLVCVVVGAIVAISLISCTVILKRTESQLRDKAKQSVTESIRIIDKNKIEKIIKDKSNNSKEYGEVLNSMIVFKAKKDIKNFYVYIKKDNKAAQFLIDASPDPADYLESYEMQGGMISAFDGSIAVDSEPSSDKWGTYMSAYAPIKNSSGQVIAAIGVDEDVSTFENIKKLFFYLSILQVIIAVIISLVSVWLFSKKLKYNIGIIESKLVDMSEGNLQGNVELKTKDEIEQIMHSLNDFRLKVRNILINIKEHVSNAHGSSDDLYSICKEMSLSAENVSLIIHKVSENSEKQAYHIVSMEEVFDEFGKRIENATKMINEFSVMGNNISEKSKKSSTDVNLLIKSINDLNVQFKSVAEKIQGLGANIDKISDITNLINDISDQTNLLALNASIEASRAGEAGKGFSVVADEIRILAEQSKTSSESINELLKNVSNQSNAVVADTKNVDCQFSNQIGIVNNIASSFRVIIDDIEKLLPGINLVNKSMIEADNNKSIIINNLETSSSSAKEISTSSKDIAAIAEELSSSAEEVTNSAEKLLHIVNNVMENVNKFKTEE</sequence>
<dbReference type="GO" id="GO:0006935">
    <property type="term" value="P:chemotaxis"/>
    <property type="evidence" value="ECO:0007669"/>
    <property type="project" value="InterPro"/>
</dbReference>